<dbReference type="InterPro" id="IPR013762">
    <property type="entry name" value="Integrase-like_cat_sf"/>
</dbReference>
<dbReference type="Pfam" id="PF00356">
    <property type="entry name" value="LacI"/>
    <property type="match status" value="1"/>
</dbReference>
<dbReference type="PROSITE" id="PS00356">
    <property type="entry name" value="HTH_LACI_1"/>
    <property type="match status" value="1"/>
</dbReference>
<dbReference type="Proteomes" id="UP001230908">
    <property type="component" value="Unassembled WGS sequence"/>
</dbReference>
<evidence type="ECO:0000256" key="1">
    <source>
        <dbReference type="ARBA" id="ARBA00008857"/>
    </source>
</evidence>
<reference evidence="9 10" key="1">
    <citation type="submission" date="2023-08" db="EMBL/GenBank/DDBJ databases">
        <title>Phytohabitans sansha sp. nov., isolated from marine sediment.</title>
        <authorList>
            <person name="Zhao Y."/>
            <person name="Yi K."/>
        </authorList>
    </citation>
    <scope>NUCLEOTIDE SEQUENCE [LARGE SCALE GENOMIC DNA]</scope>
    <source>
        <strain evidence="9 10">ZYX-F-186</strain>
    </source>
</reference>
<dbReference type="Pfam" id="PF14659">
    <property type="entry name" value="Phage_int_SAM_3"/>
    <property type="match status" value="1"/>
</dbReference>
<dbReference type="CDD" id="cd01392">
    <property type="entry name" value="HTH_LacI"/>
    <property type="match status" value="1"/>
</dbReference>
<dbReference type="Gene3D" id="1.10.260.40">
    <property type="entry name" value="lambda repressor-like DNA-binding domains"/>
    <property type="match status" value="1"/>
</dbReference>
<dbReference type="InterPro" id="IPR010998">
    <property type="entry name" value="Integrase_recombinase_N"/>
</dbReference>
<dbReference type="InterPro" id="IPR004107">
    <property type="entry name" value="Integrase_SAM-like_N"/>
</dbReference>
<evidence type="ECO:0000256" key="4">
    <source>
        <dbReference type="ARBA" id="ARBA00023172"/>
    </source>
</evidence>
<comment type="similarity">
    <text evidence="1">Belongs to the 'phage' integrase family.</text>
</comment>
<evidence type="ECO:0000256" key="3">
    <source>
        <dbReference type="ARBA" id="ARBA00023125"/>
    </source>
</evidence>
<accession>A0ABU0ZTU6</accession>
<evidence type="ECO:0000256" key="2">
    <source>
        <dbReference type="ARBA" id="ARBA00022908"/>
    </source>
</evidence>
<dbReference type="Gene3D" id="1.10.443.10">
    <property type="entry name" value="Intergrase catalytic core"/>
    <property type="match status" value="1"/>
</dbReference>
<keyword evidence="10" id="KW-1185">Reference proteome</keyword>
<dbReference type="PANTHER" id="PTHR30629">
    <property type="entry name" value="PROPHAGE INTEGRASE"/>
    <property type="match status" value="1"/>
</dbReference>
<dbReference type="GO" id="GO:0003677">
    <property type="term" value="F:DNA binding"/>
    <property type="evidence" value="ECO:0007669"/>
    <property type="project" value="UniProtKB-KW"/>
</dbReference>
<dbReference type="InterPro" id="IPR011010">
    <property type="entry name" value="DNA_brk_join_enz"/>
</dbReference>
<dbReference type="InterPro" id="IPR050808">
    <property type="entry name" value="Phage_Integrase"/>
</dbReference>
<keyword evidence="3 5" id="KW-0238">DNA-binding</keyword>
<organism evidence="9 10">
    <name type="scientific">Phytohabitans maris</name>
    <dbReference type="NCBI Taxonomy" id="3071409"/>
    <lineage>
        <taxon>Bacteria</taxon>
        <taxon>Bacillati</taxon>
        <taxon>Actinomycetota</taxon>
        <taxon>Actinomycetes</taxon>
        <taxon>Micromonosporales</taxon>
        <taxon>Micromonosporaceae</taxon>
    </lineage>
</organism>
<dbReference type="EMBL" id="JAVHUY010000053">
    <property type="protein sequence ID" value="MDQ7910221.1"/>
    <property type="molecule type" value="Genomic_DNA"/>
</dbReference>
<dbReference type="RefSeq" id="WP_308717471.1">
    <property type="nucleotide sequence ID" value="NZ_JAVHUY010000053.1"/>
</dbReference>
<dbReference type="Gene3D" id="1.10.150.130">
    <property type="match status" value="1"/>
</dbReference>
<comment type="caution">
    <text evidence="9">The sequence shown here is derived from an EMBL/GenBank/DDBJ whole genome shotgun (WGS) entry which is preliminary data.</text>
</comment>
<name>A0ABU0ZTU6_9ACTN</name>
<evidence type="ECO:0000313" key="10">
    <source>
        <dbReference type="Proteomes" id="UP001230908"/>
    </source>
</evidence>
<evidence type="ECO:0000259" key="8">
    <source>
        <dbReference type="PROSITE" id="PS51900"/>
    </source>
</evidence>
<sequence length="506" mass="55671">MGYAEKRGDWWRGRYKIVAGKYGTVKDDTGAVIRFRTRREAERAANDAEARVRAGTWRDRSAGRITFGEYANTWYERQDLAASTMQNYRRRLEEHLLPAFEGYELGAIGPDDIAKWEKRERAAGYAASSIRSWRALLHLILADAADPSEGLIPSNPAAKRRGRGRRVGRSQHRGAEKAITDALGILLIAERAALLSGRDDEFVAVVLLGFTGMRWGELVGLEAPYVRPNGVRVEWQLYELDNGEFHRCPPKDESRRLILAPGWLVDLVMDHIARTRPAVCACHGFRYAFSGHRTVNDAARQTGPGLADVARRAGVSVGTVSGVLNQRSTVAEATGARVQKAIADLGYVRGAVTGTLAPHWRRNGFATWLFQPAATGWYPDKAPRKTRPVPVLADPWPGVPVRGRNAAGRADACWVPIAPGLTPHGLRHTYKTLMVELGTPSKLMDAQMGHADGSVGALYAHVTQTMIQRLLDGLTELWTAALGERRKLSAGSPVAVLDRLLQEGEL</sequence>
<evidence type="ECO:0000256" key="6">
    <source>
        <dbReference type="SAM" id="MobiDB-lite"/>
    </source>
</evidence>
<proteinExistence type="inferred from homology"/>
<dbReference type="SUPFAM" id="SSF47413">
    <property type="entry name" value="lambda repressor-like DNA-binding domains"/>
    <property type="match status" value="1"/>
</dbReference>
<feature type="region of interest" description="Disordered" evidence="6">
    <location>
        <begin position="151"/>
        <end position="173"/>
    </location>
</feature>
<dbReference type="PROSITE" id="PS51900">
    <property type="entry name" value="CB"/>
    <property type="match status" value="1"/>
</dbReference>
<keyword evidence="2" id="KW-0229">DNA integration</keyword>
<dbReference type="InterPro" id="IPR010982">
    <property type="entry name" value="Lambda_DNA-bd_dom_sf"/>
</dbReference>
<dbReference type="PROSITE" id="PS50932">
    <property type="entry name" value="HTH_LACI_2"/>
    <property type="match status" value="1"/>
</dbReference>
<evidence type="ECO:0000256" key="5">
    <source>
        <dbReference type="PROSITE-ProRule" id="PRU01248"/>
    </source>
</evidence>
<feature type="domain" description="HTH lacI-type" evidence="7">
    <location>
        <begin position="304"/>
        <end position="358"/>
    </location>
</feature>
<keyword evidence="4" id="KW-0233">DNA recombination</keyword>
<feature type="domain" description="Core-binding (CB)" evidence="8">
    <location>
        <begin position="65"/>
        <end position="145"/>
    </location>
</feature>
<feature type="compositionally biased region" description="Basic residues" evidence="6">
    <location>
        <begin position="158"/>
        <end position="172"/>
    </location>
</feature>
<dbReference type="InterPro" id="IPR000843">
    <property type="entry name" value="HTH_LacI"/>
</dbReference>
<protein>
    <submittedName>
        <fullName evidence="9">LacI family DNA-binding transcriptional regulator</fullName>
    </submittedName>
</protein>
<gene>
    <name evidence="9" type="ORF">RB614_37570</name>
</gene>
<dbReference type="SMART" id="SM00354">
    <property type="entry name" value="HTH_LACI"/>
    <property type="match status" value="1"/>
</dbReference>
<evidence type="ECO:0000313" key="9">
    <source>
        <dbReference type="EMBL" id="MDQ7910221.1"/>
    </source>
</evidence>
<dbReference type="InterPro" id="IPR044068">
    <property type="entry name" value="CB"/>
</dbReference>
<dbReference type="SUPFAM" id="SSF56349">
    <property type="entry name" value="DNA breaking-rejoining enzymes"/>
    <property type="match status" value="2"/>
</dbReference>
<evidence type="ECO:0000259" key="7">
    <source>
        <dbReference type="PROSITE" id="PS50932"/>
    </source>
</evidence>
<dbReference type="PANTHER" id="PTHR30629:SF2">
    <property type="entry name" value="PROPHAGE INTEGRASE INTS-RELATED"/>
    <property type="match status" value="1"/>
</dbReference>